<dbReference type="PANTHER" id="PTHR23148:SF0">
    <property type="entry name" value="SERINE_ARGININE REPETITIVE MATRIX PROTEIN 1"/>
    <property type="match status" value="1"/>
</dbReference>
<gene>
    <name evidence="3" type="ORF">TRUGW13939_04628</name>
</gene>
<dbReference type="GeneID" id="55992129"/>
<dbReference type="InterPro" id="IPR002483">
    <property type="entry name" value="PWI_dom"/>
</dbReference>
<feature type="domain" description="PWI" evidence="2">
    <location>
        <begin position="12"/>
        <end position="111"/>
    </location>
</feature>
<dbReference type="EMBL" id="CP055899">
    <property type="protein sequence ID" value="QKX57514.1"/>
    <property type="molecule type" value="Genomic_DNA"/>
</dbReference>
<evidence type="ECO:0000313" key="3">
    <source>
        <dbReference type="EMBL" id="QKX57514.1"/>
    </source>
</evidence>
<proteinExistence type="predicted"/>
<evidence type="ECO:0000313" key="4">
    <source>
        <dbReference type="Proteomes" id="UP000509510"/>
    </source>
</evidence>
<evidence type="ECO:0000259" key="2">
    <source>
        <dbReference type="PROSITE" id="PS51025"/>
    </source>
</evidence>
<dbReference type="GO" id="GO:0006397">
    <property type="term" value="P:mRNA processing"/>
    <property type="evidence" value="ECO:0007669"/>
    <property type="project" value="UniProtKB-KW"/>
</dbReference>
<dbReference type="PROSITE" id="PS51025">
    <property type="entry name" value="PWI"/>
    <property type="match status" value="1"/>
</dbReference>
<dbReference type="Proteomes" id="UP000509510">
    <property type="component" value="Chromosome II"/>
</dbReference>
<dbReference type="OrthoDB" id="163257at2759"/>
<dbReference type="GO" id="GO:0005681">
    <property type="term" value="C:spliceosomal complex"/>
    <property type="evidence" value="ECO:0007669"/>
    <property type="project" value="TreeGrafter"/>
</dbReference>
<accession>A0A7H8QU43</accession>
<dbReference type="InterPro" id="IPR052225">
    <property type="entry name" value="Ser/Arg_repetitive_matrix"/>
</dbReference>
<dbReference type="Pfam" id="PF01480">
    <property type="entry name" value="PWI"/>
    <property type="match status" value="1"/>
</dbReference>
<dbReference type="AlphaFoldDB" id="A0A7H8QU43"/>
<dbReference type="PANTHER" id="PTHR23148">
    <property type="entry name" value="SERINE/ARGININE REGULATED NUCLEAR MATRIX PROTEIN"/>
    <property type="match status" value="1"/>
</dbReference>
<dbReference type="InterPro" id="IPR036483">
    <property type="entry name" value="PWI_dom_sf"/>
</dbReference>
<dbReference type="SUPFAM" id="SSF101233">
    <property type="entry name" value="PWI domain"/>
    <property type="match status" value="1"/>
</dbReference>
<dbReference type="Gene3D" id="1.20.1390.10">
    <property type="entry name" value="PWI domain"/>
    <property type="match status" value="1"/>
</dbReference>
<protein>
    <recommendedName>
        <fullName evidence="2">PWI domain-containing protein</fullName>
    </recommendedName>
</protein>
<evidence type="ECO:0000256" key="1">
    <source>
        <dbReference type="ARBA" id="ARBA00022664"/>
    </source>
</evidence>
<keyword evidence="1" id="KW-0507">mRNA processing</keyword>
<dbReference type="GO" id="GO:0048024">
    <property type="term" value="P:regulation of mRNA splicing, via spliceosome"/>
    <property type="evidence" value="ECO:0007669"/>
    <property type="project" value="TreeGrafter"/>
</dbReference>
<name>A0A7H8QU43_TALRU</name>
<dbReference type="RefSeq" id="XP_035343692.1">
    <property type="nucleotide sequence ID" value="XM_035487799.1"/>
</dbReference>
<dbReference type="KEGG" id="trg:TRUGW13939_04628"/>
<reference evidence="4" key="1">
    <citation type="submission" date="2020-06" db="EMBL/GenBank/DDBJ databases">
        <title>A chromosome-scale genome assembly of Talaromyces rugulosus W13939.</title>
        <authorList>
            <person name="Wang B."/>
            <person name="Guo L."/>
            <person name="Ye K."/>
            <person name="Wang L."/>
        </authorList>
    </citation>
    <scope>NUCLEOTIDE SEQUENCE [LARGE SCALE GENOMIC DNA]</scope>
    <source>
        <strain evidence="4">W13939</strain>
    </source>
</reference>
<sequence>MASTVDAKLLRRTKFPPEFSKKVDMTKVNLEVMKKWIGGKLAVILGDDDDVVIELCFNLLEGTRFPDIKSLQIQLTGFLDKETPQFCQELWNLCLSAQSSPQGVPKELLEAKKLELRQEKPRKLPKKRVDVKNKSKTERGNWKAFARGRGLTETGTSAGGEEVVGTMIAGARDLLVVGAPSIVGVLRGVNLTHMYHEAAAGVAVDSLDHTLVRYLAHHLLPDHLPAVHTARKDVIADPHEPTAGPLPPEVDEGTQETGGEAHLTVMIEIDLPPAVIRHAHLVPEEHDEETHHPPADHVHHHLEPTRERILGRGLDSLDGATVRGDRYLLTHGMVQREIQRLARPGTLKMTAG</sequence>
<organism evidence="3 4">
    <name type="scientific">Talaromyces rugulosus</name>
    <name type="common">Penicillium rugulosum</name>
    <dbReference type="NCBI Taxonomy" id="121627"/>
    <lineage>
        <taxon>Eukaryota</taxon>
        <taxon>Fungi</taxon>
        <taxon>Dikarya</taxon>
        <taxon>Ascomycota</taxon>
        <taxon>Pezizomycotina</taxon>
        <taxon>Eurotiomycetes</taxon>
        <taxon>Eurotiomycetidae</taxon>
        <taxon>Eurotiales</taxon>
        <taxon>Trichocomaceae</taxon>
        <taxon>Talaromyces</taxon>
        <taxon>Talaromyces sect. Islandici</taxon>
    </lineage>
</organism>
<dbReference type="SMART" id="SM00311">
    <property type="entry name" value="PWI"/>
    <property type="match status" value="1"/>
</dbReference>
<dbReference type="GO" id="GO:0003723">
    <property type="term" value="F:RNA binding"/>
    <property type="evidence" value="ECO:0007669"/>
    <property type="project" value="TreeGrafter"/>
</dbReference>
<keyword evidence="4" id="KW-1185">Reference proteome</keyword>